<dbReference type="HOGENOM" id="CLU_037100_3_0_5"/>
<dbReference type="InterPro" id="IPR027385">
    <property type="entry name" value="Beta-barrel_OMP"/>
</dbReference>
<protein>
    <submittedName>
        <fullName evidence="4">Putative outer-membrane immunogenic protein putative secreted protein</fullName>
    </submittedName>
</protein>
<gene>
    <name evidence="4" type="ordered locus">Zmob_1630</name>
</gene>
<proteinExistence type="predicted"/>
<evidence type="ECO:0000313" key="4">
    <source>
        <dbReference type="EMBL" id="AEH63444.1"/>
    </source>
</evidence>
<evidence type="ECO:0000259" key="3">
    <source>
        <dbReference type="Pfam" id="PF13505"/>
    </source>
</evidence>
<keyword evidence="1 2" id="KW-0732">Signal</keyword>
<dbReference type="KEGG" id="zmm:Zmob_1630"/>
<evidence type="ECO:0000256" key="1">
    <source>
        <dbReference type="ARBA" id="ARBA00022729"/>
    </source>
</evidence>
<organism evidence="4 5">
    <name type="scientific">Zymomonas mobilis subsp. mobilis (strain ATCC 10988 / DSM 424 / LMG 404 / NCIMB 8938 / NRRL B-806 / ZM1)</name>
    <dbReference type="NCBI Taxonomy" id="555217"/>
    <lineage>
        <taxon>Bacteria</taxon>
        <taxon>Pseudomonadati</taxon>
        <taxon>Pseudomonadota</taxon>
        <taxon>Alphaproteobacteria</taxon>
        <taxon>Sphingomonadales</taxon>
        <taxon>Zymomonadaceae</taxon>
        <taxon>Zymomonas</taxon>
    </lineage>
</organism>
<dbReference type="OrthoDB" id="7596457at2"/>
<dbReference type="Pfam" id="PF13505">
    <property type="entry name" value="OMP_b-brl"/>
    <property type="match status" value="1"/>
</dbReference>
<name>A0A0H3G3P7_ZYMMA</name>
<dbReference type="RefSeq" id="WP_014501175.1">
    <property type="nucleotide sequence ID" value="NC_017262.1"/>
</dbReference>
<feature type="signal peptide" evidence="2">
    <location>
        <begin position="1"/>
        <end position="21"/>
    </location>
</feature>
<dbReference type="Proteomes" id="UP000001494">
    <property type="component" value="Chromosome"/>
</dbReference>
<sequence precursor="true">MRKIIFAAAVATAAIAAQAPAQVINTPTTFRGFRIEGDIGWDRARANGVGQNNMGYGGTAGIDGQIGKYFVVGAEGTYWNPSKMWGDNNGNNMATNGNGGSVSTKAFQEWDASIRMGFLAQPDILLYAVGGYATTRERTLYTGVGGTGVGGYRNVGWSDGYSVGGGVEYSISKMFFMNAQYRYSQFSNHTSRQRATLGFGVRFR</sequence>
<reference evidence="4 5" key="1">
    <citation type="journal article" date="2011" name="J. Bacteriol.">
        <title>Genome sequence of the ethanol-producing Zymomonas mobilis subsp. mobilis lectotype strain ATCC 10988.</title>
        <authorList>
            <person name="Pappas K.M."/>
            <person name="Kouvelis V.N."/>
            <person name="Saunders E."/>
            <person name="Brettin T.S."/>
            <person name="Bruce D."/>
            <person name="Detter C."/>
            <person name="Balakireva M."/>
            <person name="Han C.S."/>
            <person name="Savvakis G."/>
            <person name="Kyrpides N.C."/>
            <person name="Typas M.A."/>
        </authorList>
    </citation>
    <scope>NUCLEOTIDE SEQUENCE [LARGE SCALE GENOMIC DNA]</scope>
    <source>
        <strain evidence="5">ATCC 10988 / DSM 424 / CCUG 17860 / LMG 404 / NCIMB 8938 / NRRL B-806 / ZM1</strain>
    </source>
</reference>
<dbReference type="EMBL" id="CP002850">
    <property type="protein sequence ID" value="AEH63444.1"/>
    <property type="molecule type" value="Genomic_DNA"/>
</dbReference>
<dbReference type="Gene3D" id="2.40.160.20">
    <property type="match status" value="1"/>
</dbReference>
<dbReference type="AlphaFoldDB" id="A0A0H3G3P7"/>
<feature type="chain" id="PRO_5002609928" evidence="2">
    <location>
        <begin position="22"/>
        <end position="204"/>
    </location>
</feature>
<dbReference type="SUPFAM" id="SSF56925">
    <property type="entry name" value="OMPA-like"/>
    <property type="match status" value="1"/>
</dbReference>
<dbReference type="InterPro" id="IPR011250">
    <property type="entry name" value="OMP/PagP_B-barrel"/>
</dbReference>
<dbReference type="eggNOG" id="COG3637">
    <property type="taxonomic scope" value="Bacteria"/>
</dbReference>
<feature type="domain" description="Outer membrane protein beta-barrel" evidence="3">
    <location>
        <begin position="8"/>
        <end position="203"/>
    </location>
</feature>
<evidence type="ECO:0000313" key="5">
    <source>
        <dbReference type="Proteomes" id="UP000001494"/>
    </source>
</evidence>
<accession>A0A0H3G3P7</accession>
<evidence type="ECO:0000256" key="2">
    <source>
        <dbReference type="SAM" id="SignalP"/>
    </source>
</evidence>